<reference evidence="7 8" key="1">
    <citation type="journal article" date="2017" name="Genome Announc.">
        <title>Draft Genome Sequence of a Sporulating and Motile Strain of Lachnotalea glycerini Isolated from Water in Quebec City, Canada.</title>
        <authorList>
            <person name="Maheux A.F."/>
            <person name="Boudreau D.K."/>
            <person name="Berube E."/>
            <person name="Boissinot M."/>
            <person name="Raymond F."/>
            <person name="Brodeur S."/>
            <person name="Corbeil J."/>
            <person name="Isabel S."/>
            <person name="Omar R.F."/>
            <person name="Bergeron M.G."/>
        </authorList>
    </citation>
    <scope>NUCLEOTIDE SEQUENCE [LARGE SCALE GENOMIC DNA]</scope>
    <source>
        <strain evidence="7 8">CCRI-19302</strain>
    </source>
</reference>
<keyword evidence="8" id="KW-1185">Reference proteome</keyword>
<dbReference type="Gene3D" id="1.10.10.10">
    <property type="entry name" value="Winged helix-like DNA-binding domain superfamily/Winged helix DNA-binding domain"/>
    <property type="match status" value="1"/>
</dbReference>
<dbReference type="EMBL" id="NOKA02000004">
    <property type="protein sequence ID" value="RDY32395.1"/>
    <property type="molecule type" value="Genomic_DNA"/>
</dbReference>
<protein>
    <submittedName>
        <fullName evidence="6">DNA-binding transcriptional LysR family regulator</fullName>
    </submittedName>
    <submittedName>
        <fullName evidence="7">LysR family transcriptional regulator</fullName>
    </submittedName>
</protein>
<evidence type="ECO:0000256" key="2">
    <source>
        <dbReference type="ARBA" id="ARBA00023015"/>
    </source>
</evidence>
<accession>A0A255IN95</accession>
<evidence type="ECO:0000313" key="8">
    <source>
        <dbReference type="Proteomes" id="UP000216411"/>
    </source>
</evidence>
<dbReference type="PROSITE" id="PS50931">
    <property type="entry name" value="HTH_LYSR"/>
    <property type="match status" value="1"/>
</dbReference>
<dbReference type="InterPro" id="IPR036388">
    <property type="entry name" value="WH-like_DNA-bd_sf"/>
</dbReference>
<sequence length="307" mass="35487">MDIKHLQYFVVSVDMGSFHSAAKVLFTTQSHVSKTIKALEQELNIVLLERKSNGVITTPEGEKIYRYAVNVLKEVQSISDIKGKQERYFLSIASISSNRLALLTSEYYNKIKMKEVQLDYFEGNVEEVITRVHRRQSQLGFVYISDRHIAAFQNQIQAKGLIFQKLKDTRLYLFVGSNHPSYGAKSVDVQLIYRMKLLCNYEEHYSLIHHIGHIKEDTPLKNETFLMSITNSDYFMDYMLKNTDYGCLCSDINSCGKRERGIHKIPVSLGNQNIAFGYVKRKNDELEKIPADFLAFLKQKLQDEKES</sequence>
<evidence type="ECO:0000256" key="4">
    <source>
        <dbReference type="ARBA" id="ARBA00023163"/>
    </source>
</evidence>
<dbReference type="Proteomes" id="UP000247523">
    <property type="component" value="Unassembled WGS sequence"/>
</dbReference>
<dbReference type="Pfam" id="PF00126">
    <property type="entry name" value="HTH_1"/>
    <property type="match status" value="1"/>
</dbReference>
<dbReference type="OrthoDB" id="9785745at2"/>
<dbReference type="SUPFAM" id="SSF46785">
    <property type="entry name" value="Winged helix' DNA-binding domain"/>
    <property type="match status" value="1"/>
</dbReference>
<keyword evidence="2" id="KW-0805">Transcription regulation</keyword>
<dbReference type="GO" id="GO:0003700">
    <property type="term" value="F:DNA-binding transcription factor activity"/>
    <property type="evidence" value="ECO:0007669"/>
    <property type="project" value="InterPro"/>
</dbReference>
<keyword evidence="3 6" id="KW-0238">DNA-binding</keyword>
<comment type="similarity">
    <text evidence="1">Belongs to the LysR transcriptional regulatory family.</text>
</comment>
<evidence type="ECO:0000313" key="6">
    <source>
        <dbReference type="EMBL" id="PXV89416.1"/>
    </source>
</evidence>
<comment type="caution">
    <text evidence="6">The sequence shown here is derived from an EMBL/GenBank/DDBJ whole genome shotgun (WGS) entry which is preliminary data.</text>
</comment>
<proteinExistence type="inferred from homology"/>
<dbReference type="PANTHER" id="PTHR30126:SF40">
    <property type="entry name" value="HTH-TYPE TRANSCRIPTIONAL REGULATOR GLTR"/>
    <property type="match status" value="1"/>
</dbReference>
<dbReference type="AlphaFoldDB" id="A0A255IN95"/>
<evidence type="ECO:0000256" key="1">
    <source>
        <dbReference type="ARBA" id="ARBA00009437"/>
    </source>
</evidence>
<name>A0A255IN95_9FIRM</name>
<evidence type="ECO:0000313" key="7">
    <source>
        <dbReference type="EMBL" id="RDY32395.1"/>
    </source>
</evidence>
<dbReference type="FunFam" id="1.10.10.10:FF:000001">
    <property type="entry name" value="LysR family transcriptional regulator"/>
    <property type="match status" value="1"/>
</dbReference>
<dbReference type="Proteomes" id="UP000216411">
    <property type="component" value="Unassembled WGS sequence"/>
</dbReference>
<feature type="domain" description="HTH lysR-type" evidence="5">
    <location>
        <begin position="1"/>
        <end position="58"/>
    </location>
</feature>
<evidence type="ECO:0000259" key="5">
    <source>
        <dbReference type="PROSITE" id="PS50931"/>
    </source>
</evidence>
<reference evidence="7" key="3">
    <citation type="submission" date="2018-07" db="EMBL/GenBank/DDBJ databases">
        <authorList>
            <person name="Quirk P.G."/>
            <person name="Krulwich T.A."/>
        </authorList>
    </citation>
    <scope>NUCLEOTIDE SEQUENCE</scope>
    <source>
        <strain evidence="7">CCRI-19302</strain>
    </source>
</reference>
<dbReference type="InterPro" id="IPR000847">
    <property type="entry name" value="LysR_HTH_N"/>
</dbReference>
<evidence type="ECO:0000313" key="9">
    <source>
        <dbReference type="Proteomes" id="UP000247523"/>
    </source>
</evidence>
<evidence type="ECO:0000256" key="3">
    <source>
        <dbReference type="ARBA" id="ARBA00023125"/>
    </source>
</evidence>
<organism evidence="6 9">
    <name type="scientific">Lachnotalea glycerini</name>
    <dbReference type="NCBI Taxonomy" id="1763509"/>
    <lineage>
        <taxon>Bacteria</taxon>
        <taxon>Bacillati</taxon>
        <taxon>Bacillota</taxon>
        <taxon>Clostridia</taxon>
        <taxon>Lachnospirales</taxon>
        <taxon>Lachnospiraceae</taxon>
        <taxon>Lachnotalea</taxon>
    </lineage>
</organism>
<dbReference type="RefSeq" id="WP_094376581.1">
    <property type="nucleotide sequence ID" value="NZ_NOKA02000004.1"/>
</dbReference>
<dbReference type="GO" id="GO:0000976">
    <property type="term" value="F:transcription cis-regulatory region binding"/>
    <property type="evidence" value="ECO:0007669"/>
    <property type="project" value="TreeGrafter"/>
</dbReference>
<dbReference type="EMBL" id="QICS01000006">
    <property type="protein sequence ID" value="PXV89416.1"/>
    <property type="molecule type" value="Genomic_DNA"/>
</dbReference>
<reference evidence="6 9" key="2">
    <citation type="submission" date="2018-05" db="EMBL/GenBank/DDBJ databases">
        <title>Genomic Encyclopedia of Type Strains, Phase IV (KMG-IV): sequencing the most valuable type-strain genomes for metagenomic binning, comparative biology and taxonomic classification.</title>
        <authorList>
            <person name="Goeker M."/>
        </authorList>
    </citation>
    <scope>NUCLEOTIDE SEQUENCE [LARGE SCALE GENOMIC DNA]</scope>
    <source>
        <strain evidence="6 9">DSM 28816</strain>
    </source>
</reference>
<keyword evidence="4" id="KW-0804">Transcription</keyword>
<gene>
    <name evidence="6" type="ORF">C8E03_10665</name>
    <name evidence="7" type="ORF">CG710_005290</name>
</gene>
<dbReference type="InterPro" id="IPR036390">
    <property type="entry name" value="WH_DNA-bd_sf"/>
</dbReference>
<dbReference type="PANTHER" id="PTHR30126">
    <property type="entry name" value="HTH-TYPE TRANSCRIPTIONAL REGULATOR"/>
    <property type="match status" value="1"/>
</dbReference>